<gene>
    <name evidence="1" type="ORF">CNMCM6805_004408</name>
</gene>
<organism evidence="1 2">
    <name type="scientific">Aspergillus fumigatiaffinis</name>
    <dbReference type="NCBI Taxonomy" id="340414"/>
    <lineage>
        <taxon>Eukaryota</taxon>
        <taxon>Fungi</taxon>
        <taxon>Dikarya</taxon>
        <taxon>Ascomycota</taxon>
        <taxon>Pezizomycotina</taxon>
        <taxon>Eurotiomycetes</taxon>
        <taxon>Eurotiomycetidae</taxon>
        <taxon>Eurotiales</taxon>
        <taxon>Aspergillaceae</taxon>
        <taxon>Aspergillus</taxon>
        <taxon>Aspergillus subgen. Fumigati</taxon>
    </lineage>
</organism>
<dbReference type="EMBL" id="JAAAPX010000235">
    <property type="protein sequence ID" value="KAF4226539.1"/>
    <property type="molecule type" value="Genomic_DNA"/>
</dbReference>
<evidence type="ECO:0000313" key="2">
    <source>
        <dbReference type="Proteomes" id="UP000653565"/>
    </source>
</evidence>
<accession>A0A8H4GQP7</accession>
<sequence>MWFPIRPSADTGKPRFSPLGIDVASITNYGVHYILSLAVLPILCRYSALPESPSSLCMGIVELVCVGVCSYPGVILSGRGRPLRPEIPNTPTWYGEFAAVVPPVPLVYARRSAVGRGAEGMTILVIIAVKMTSCSLLDRDPSGTSEQTSGLGLDIANDRDSMIATREMPALAWIGGNAM</sequence>
<reference evidence="1" key="2">
    <citation type="submission" date="2020-04" db="EMBL/GenBank/DDBJ databases">
        <authorList>
            <person name="Santos R.A.C."/>
            <person name="Steenwyk J.L."/>
            <person name="Rivero-Menendez O."/>
            <person name="Mead M.E."/>
            <person name="Silva L.P."/>
            <person name="Bastos R.W."/>
            <person name="Alastruey-Izquierdo A."/>
            <person name="Goldman G.H."/>
            <person name="Rokas A."/>
        </authorList>
    </citation>
    <scope>NUCLEOTIDE SEQUENCE</scope>
    <source>
        <strain evidence="1">CNM-CM6805</strain>
    </source>
</reference>
<keyword evidence="2" id="KW-1185">Reference proteome</keyword>
<name>A0A8H4GQP7_9EURO</name>
<proteinExistence type="predicted"/>
<comment type="caution">
    <text evidence="1">The sequence shown here is derived from an EMBL/GenBank/DDBJ whole genome shotgun (WGS) entry which is preliminary data.</text>
</comment>
<protein>
    <submittedName>
        <fullName evidence="1">Uncharacterized protein</fullName>
    </submittedName>
</protein>
<evidence type="ECO:0000313" key="1">
    <source>
        <dbReference type="EMBL" id="KAF4226539.1"/>
    </source>
</evidence>
<dbReference type="AlphaFoldDB" id="A0A8H4GQP7"/>
<dbReference type="Proteomes" id="UP000653565">
    <property type="component" value="Unassembled WGS sequence"/>
</dbReference>
<reference evidence="1" key="1">
    <citation type="journal article" date="2020" name="bioRxiv">
        <title>Genomic and phenotypic heterogeneity of clinical isolates of the human pathogens Aspergillus fumigatus, Aspergillus lentulus and Aspergillus fumigatiaffinis.</title>
        <authorList>
            <person name="dos Santos R.A.C."/>
            <person name="Steenwyk J.L."/>
            <person name="Rivero-Menendez O."/>
            <person name="Mead M.E."/>
            <person name="Silva L.P."/>
            <person name="Bastos R.W."/>
            <person name="Alastruey-Izquierdo A."/>
            <person name="Goldman G.H."/>
            <person name="Rokas A."/>
        </authorList>
    </citation>
    <scope>NUCLEOTIDE SEQUENCE</scope>
    <source>
        <strain evidence="1">CNM-CM6805</strain>
    </source>
</reference>